<evidence type="ECO:0000313" key="5">
    <source>
        <dbReference type="Proteomes" id="UP001551584"/>
    </source>
</evidence>
<evidence type="ECO:0000313" key="4">
    <source>
        <dbReference type="EMBL" id="MEU9579097.1"/>
    </source>
</evidence>
<proteinExistence type="predicted"/>
<evidence type="ECO:0000256" key="1">
    <source>
        <dbReference type="SAM" id="MobiDB-lite"/>
    </source>
</evidence>
<protein>
    <submittedName>
        <fullName evidence="4">DMT family transporter</fullName>
    </submittedName>
</protein>
<dbReference type="EMBL" id="JBEZNA010000040">
    <property type="protein sequence ID" value="MEU9579097.1"/>
    <property type="molecule type" value="Genomic_DNA"/>
</dbReference>
<feature type="transmembrane region" description="Helical" evidence="2">
    <location>
        <begin position="154"/>
        <end position="174"/>
    </location>
</feature>
<dbReference type="NCBIfam" id="NF038012">
    <property type="entry name" value="DMT_1"/>
    <property type="match status" value="1"/>
</dbReference>
<reference evidence="4 5" key="1">
    <citation type="submission" date="2024-06" db="EMBL/GenBank/DDBJ databases">
        <title>The Natural Products Discovery Center: Release of the First 8490 Sequenced Strains for Exploring Actinobacteria Biosynthetic Diversity.</title>
        <authorList>
            <person name="Kalkreuter E."/>
            <person name="Kautsar S.A."/>
            <person name="Yang D."/>
            <person name="Bader C.D."/>
            <person name="Teijaro C.N."/>
            <person name="Fluegel L."/>
            <person name="Davis C.M."/>
            <person name="Simpson J.R."/>
            <person name="Lauterbach L."/>
            <person name="Steele A.D."/>
            <person name="Gui C."/>
            <person name="Meng S."/>
            <person name="Li G."/>
            <person name="Viehrig K."/>
            <person name="Ye F."/>
            <person name="Su P."/>
            <person name="Kiefer A.F."/>
            <person name="Nichols A."/>
            <person name="Cepeda A.J."/>
            <person name="Yan W."/>
            <person name="Fan B."/>
            <person name="Jiang Y."/>
            <person name="Adhikari A."/>
            <person name="Zheng C.-J."/>
            <person name="Schuster L."/>
            <person name="Cowan T.M."/>
            <person name="Smanski M.J."/>
            <person name="Chevrette M.G."/>
            <person name="De Carvalho L.P.S."/>
            <person name="Shen B."/>
        </authorList>
    </citation>
    <scope>NUCLEOTIDE SEQUENCE [LARGE SCALE GENOMIC DNA]</scope>
    <source>
        <strain evidence="4 5">NPDC048117</strain>
    </source>
</reference>
<name>A0ABV3ESA2_9ACTN</name>
<accession>A0ABV3ESA2</accession>
<keyword evidence="3" id="KW-0732">Signal</keyword>
<feature type="transmembrane region" description="Helical" evidence="2">
    <location>
        <begin position="129"/>
        <end position="148"/>
    </location>
</feature>
<feature type="chain" id="PRO_5045139418" evidence="3">
    <location>
        <begin position="20"/>
        <end position="312"/>
    </location>
</feature>
<dbReference type="PANTHER" id="PTHR40761:SF1">
    <property type="entry name" value="CONSERVED INTEGRAL MEMBRANE ALANINE VALINE AND LEUCINE RICH PROTEIN-RELATED"/>
    <property type="match status" value="1"/>
</dbReference>
<feature type="transmembrane region" description="Helical" evidence="2">
    <location>
        <begin position="247"/>
        <end position="270"/>
    </location>
</feature>
<comment type="caution">
    <text evidence="4">The sequence shown here is derived from an EMBL/GenBank/DDBJ whole genome shotgun (WGS) entry which is preliminary data.</text>
</comment>
<dbReference type="RefSeq" id="WP_359273699.1">
    <property type="nucleotide sequence ID" value="NZ_JBEZNA010000040.1"/>
</dbReference>
<keyword evidence="2" id="KW-1133">Transmembrane helix</keyword>
<sequence>MSALMWSVLLSLVSAVAYAGGAIVQERVAVAKGASAPLGDPVWWSAVALNGLGAALHVAALALGPLSVVQPLGALTIVFALPMAALFVGRAAGDRTAWRGALLATGGLAGLLALVSGSGTRTPGGGERIGLLVVTAAVLALLLALARGSRTHPALRAAALATGSGVAFGLGSVFTKAVAADQSDGFVLSGLPSVAAVVALSAAGLLLSQSAYHAGGLHAPLATLTVVNPVAATVVGLVLFGESFRMGGLGAALATGCGLVAATGLALLSVGRARAEVPTQGKPEAGDGAAAGRGARRRGPGRGHMATPPARR</sequence>
<gene>
    <name evidence="4" type="ORF">AB0D95_17840</name>
</gene>
<feature type="region of interest" description="Disordered" evidence="1">
    <location>
        <begin position="276"/>
        <end position="312"/>
    </location>
</feature>
<feature type="signal peptide" evidence="3">
    <location>
        <begin position="1"/>
        <end position="19"/>
    </location>
</feature>
<keyword evidence="2" id="KW-0472">Membrane</keyword>
<feature type="transmembrane region" description="Helical" evidence="2">
    <location>
        <begin position="43"/>
        <end position="63"/>
    </location>
</feature>
<organism evidence="4 5">
    <name type="scientific">Streptomyces chilikensis</name>
    <dbReference type="NCBI Taxonomy" id="1194079"/>
    <lineage>
        <taxon>Bacteria</taxon>
        <taxon>Bacillati</taxon>
        <taxon>Actinomycetota</taxon>
        <taxon>Actinomycetes</taxon>
        <taxon>Kitasatosporales</taxon>
        <taxon>Streptomycetaceae</taxon>
        <taxon>Streptomyces</taxon>
    </lineage>
</organism>
<feature type="transmembrane region" description="Helical" evidence="2">
    <location>
        <begin position="186"/>
        <end position="207"/>
    </location>
</feature>
<dbReference type="Proteomes" id="UP001551584">
    <property type="component" value="Unassembled WGS sequence"/>
</dbReference>
<evidence type="ECO:0000256" key="3">
    <source>
        <dbReference type="SAM" id="SignalP"/>
    </source>
</evidence>
<keyword evidence="2" id="KW-0812">Transmembrane</keyword>
<feature type="transmembrane region" description="Helical" evidence="2">
    <location>
        <begin position="98"/>
        <end position="117"/>
    </location>
</feature>
<keyword evidence="5" id="KW-1185">Reference proteome</keyword>
<evidence type="ECO:0000256" key="2">
    <source>
        <dbReference type="SAM" id="Phobius"/>
    </source>
</evidence>
<dbReference type="PANTHER" id="PTHR40761">
    <property type="entry name" value="CONSERVED INTEGRAL MEMBRANE ALANINE VALINE AND LEUCINE RICH PROTEIN-RELATED"/>
    <property type="match status" value="1"/>
</dbReference>
<feature type="transmembrane region" description="Helical" evidence="2">
    <location>
        <begin position="219"/>
        <end position="240"/>
    </location>
</feature>
<feature type="transmembrane region" description="Helical" evidence="2">
    <location>
        <begin position="72"/>
        <end position="92"/>
    </location>
</feature>